<dbReference type="STRING" id="1293890.TALK_14845"/>
<proteinExistence type="predicted"/>
<protein>
    <submittedName>
        <fullName evidence="2">Uncharacterized protein</fullName>
    </submittedName>
</protein>
<evidence type="ECO:0000313" key="3">
    <source>
        <dbReference type="Proteomes" id="UP000193396"/>
    </source>
</evidence>
<keyword evidence="1" id="KW-0472">Membrane</keyword>
<comment type="caution">
    <text evidence="2">The sequence shown here is derived from an EMBL/GenBank/DDBJ whole genome shotgun (WGS) entry which is preliminary data.</text>
</comment>
<reference evidence="2 3" key="1">
    <citation type="submission" date="2014-03" db="EMBL/GenBank/DDBJ databases">
        <title>The draft genome sequence of Thalassospira alkalitolerans JCM 18968.</title>
        <authorList>
            <person name="Lai Q."/>
            <person name="Shao Z."/>
        </authorList>
    </citation>
    <scope>NUCLEOTIDE SEQUENCE [LARGE SCALE GENOMIC DNA]</scope>
    <source>
        <strain evidence="2 3">JCM 18968</strain>
    </source>
</reference>
<keyword evidence="1" id="KW-1133">Transmembrane helix</keyword>
<accession>A0A1Y2L9T5</accession>
<name>A0A1Y2L9T5_9PROT</name>
<dbReference type="RefSeq" id="WP_085619930.1">
    <property type="nucleotide sequence ID" value="NZ_JFKB01000010.1"/>
</dbReference>
<keyword evidence="3" id="KW-1185">Reference proteome</keyword>
<feature type="transmembrane region" description="Helical" evidence="1">
    <location>
        <begin position="43"/>
        <end position="63"/>
    </location>
</feature>
<dbReference type="AlphaFoldDB" id="A0A1Y2L9T5"/>
<sequence length="82" mass="8773">MNKIASIIIAAVFAIIVLGGLAALIGGGLLGAIAFIIGIPVAFPMSTSIVILFFAVVIVRTMIEKRRELREMRAFLRDGDDN</sequence>
<dbReference type="EMBL" id="JFKB01000010">
    <property type="protein sequence ID" value="OSQ46854.1"/>
    <property type="molecule type" value="Genomic_DNA"/>
</dbReference>
<organism evidence="2 3">
    <name type="scientific">Thalassospira alkalitolerans</name>
    <dbReference type="NCBI Taxonomy" id="1293890"/>
    <lineage>
        <taxon>Bacteria</taxon>
        <taxon>Pseudomonadati</taxon>
        <taxon>Pseudomonadota</taxon>
        <taxon>Alphaproteobacteria</taxon>
        <taxon>Rhodospirillales</taxon>
        <taxon>Thalassospiraceae</taxon>
        <taxon>Thalassospira</taxon>
    </lineage>
</organism>
<evidence type="ECO:0000256" key="1">
    <source>
        <dbReference type="SAM" id="Phobius"/>
    </source>
</evidence>
<evidence type="ECO:0000313" key="2">
    <source>
        <dbReference type="EMBL" id="OSQ46854.1"/>
    </source>
</evidence>
<feature type="transmembrane region" description="Helical" evidence="1">
    <location>
        <begin position="7"/>
        <end position="37"/>
    </location>
</feature>
<dbReference type="OrthoDB" id="7363255at2"/>
<gene>
    <name evidence="2" type="ORF">TALK_14845</name>
</gene>
<dbReference type="Proteomes" id="UP000193396">
    <property type="component" value="Unassembled WGS sequence"/>
</dbReference>
<keyword evidence="1" id="KW-0812">Transmembrane</keyword>